<name>A0A6M6E2I5_PRIMG</name>
<dbReference type="PROSITE" id="PS50987">
    <property type="entry name" value="HTH_ARSR_2"/>
    <property type="match status" value="1"/>
</dbReference>
<evidence type="ECO:0000259" key="2">
    <source>
        <dbReference type="PROSITE" id="PS50987"/>
    </source>
</evidence>
<dbReference type="Gene3D" id="1.10.10.10">
    <property type="entry name" value="Winged helix-like DNA-binding domain superfamily/Winged helix DNA-binding domain"/>
    <property type="match status" value="1"/>
</dbReference>
<dbReference type="GO" id="GO:0003700">
    <property type="term" value="F:DNA-binding transcription factor activity"/>
    <property type="evidence" value="ECO:0007669"/>
    <property type="project" value="InterPro"/>
</dbReference>
<keyword evidence="3" id="KW-0614">Plasmid</keyword>
<keyword evidence="1" id="KW-0238">DNA-binding</keyword>
<feature type="domain" description="HTH arsR-type" evidence="2">
    <location>
        <begin position="2"/>
        <end position="95"/>
    </location>
</feature>
<dbReference type="InterPro" id="IPR036388">
    <property type="entry name" value="WH-like_DNA-bd_sf"/>
</dbReference>
<dbReference type="SMART" id="SM00418">
    <property type="entry name" value="HTH_ARSR"/>
    <property type="match status" value="1"/>
</dbReference>
<dbReference type="Proteomes" id="UP000501076">
    <property type="component" value="Plasmid pFDU301B"/>
</dbReference>
<evidence type="ECO:0000313" key="3">
    <source>
        <dbReference type="EMBL" id="QJX81181.1"/>
    </source>
</evidence>
<accession>A0A6M6E2I5</accession>
<sequence length="99" mass="11573">MYPGGNHITLSSLFYALNHPTRIMLLVQLIENEEVPYNFFEYSGSKPNLSHHLKILKQSGLTYTRRDGVKRYIFLKRDLIDTQFPGLIQIILNNKDNIH</sequence>
<dbReference type="SUPFAM" id="SSF46785">
    <property type="entry name" value="Winged helix' DNA-binding domain"/>
    <property type="match status" value="1"/>
</dbReference>
<dbReference type="AlphaFoldDB" id="A0A6M6E2I5"/>
<evidence type="ECO:0000256" key="1">
    <source>
        <dbReference type="ARBA" id="ARBA00023125"/>
    </source>
</evidence>
<reference evidence="3 4" key="1">
    <citation type="submission" date="2019-10" db="EMBL/GenBank/DDBJ databases">
        <title>Complete genome sequences for adaption low water activity.</title>
        <authorList>
            <person name="Zhao L."/>
            <person name="Zhong J."/>
        </authorList>
    </citation>
    <scope>NUCLEOTIDE SEQUENCE [LARGE SCALE GENOMIC DNA]</scope>
    <source>
        <strain evidence="3 4">FDU301</strain>
        <plasmid evidence="4">pfdu301b</plasmid>
    </source>
</reference>
<dbReference type="PRINTS" id="PR00778">
    <property type="entry name" value="HTHARSR"/>
</dbReference>
<evidence type="ECO:0000313" key="4">
    <source>
        <dbReference type="Proteomes" id="UP000501076"/>
    </source>
</evidence>
<organism evidence="3 4">
    <name type="scientific">Priestia megaterium</name>
    <name type="common">Bacillus megaterium</name>
    <dbReference type="NCBI Taxonomy" id="1404"/>
    <lineage>
        <taxon>Bacteria</taxon>
        <taxon>Bacillati</taxon>
        <taxon>Bacillota</taxon>
        <taxon>Bacilli</taxon>
        <taxon>Bacillales</taxon>
        <taxon>Bacillaceae</taxon>
        <taxon>Priestia</taxon>
    </lineage>
</organism>
<dbReference type="InterPro" id="IPR036390">
    <property type="entry name" value="WH_DNA-bd_sf"/>
</dbReference>
<geneLocation type="plasmid" evidence="4">
    <name>pfdu301b</name>
</geneLocation>
<dbReference type="RefSeq" id="WP_171779163.1">
    <property type="nucleotide sequence ID" value="NZ_CM125446.1"/>
</dbReference>
<proteinExistence type="predicted"/>
<dbReference type="InterPro" id="IPR001845">
    <property type="entry name" value="HTH_ArsR_DNA-bd_dom"/>
</dbReference>
<dbReference type="Pfam" id="PF01022">
    <property type="entry name" value="HTH_5"/>
    <property type="match status" value="1"/>
</dbReference>
<dbReference type="InterPro" id="IPR011991">
    <property type="entry name" value="ArsR-like_HTH"/>
</dbReference>
<protein>
    <submittedName>
        <fullName evidence="3">ArsR family transcriptional regulator</fullName>
    </submittedName>
</protein>
<dbReference type="CDD" id="cd00090">
    <property type="entry name" value="HTH_ARSR"/>
    <property type="match status" value="1"/>
</dbReference>
<dbReference type="EMBL" id="CP045274">
    <property type="protein sequence ID" value="QJX81181.1"/>
    <property type="molecule type" value="Genomic_DNA"/>
</dbReference>
<dbReference type="GO" id="GO:0003677">
    <property type="term" value="F:DNA binding"/>
    <property type="evidence" value="ECO:0007669"/>
    <property type="project" value="UniProtKB-KW"/>
</dbReference>
<gene>
    <name evidence="3" type="ORF">FDZ14_34355</name>
</gene>